<dbReference type="GO" id="GO:0005829">
    <property type="term" value="C:cytosol"/>
    <property type="evidence" value="ECO:0007669"/>
    <property type="project" value="TreeGrafter"/>
</dbReference>
<evidence type="ECO:0000256" key="1">
    <source>
        <dbReference type="ARBA" id="ARBA00022801"/>
    </source>
</evidence>
<dbReference type="InterPro" id="IPR001345">
    <property type="entry name" value="PG/BPGM_mutase_AS"/>
</dbReference>
<dbReference type="SMART" id="SM00855">
    <property type="entry name" value="PGAM"/>
    <property type="match status" value="1"/>
</dbReference>
<gene>
    <name evidence="3" type="ORF">B0H94_11077</name>
</gene>
<organism evidence="3 4">
    <name type="scientific">Salsuginibacillus halophilus</name>
    <dbReference type="NCBI Taxonomy" id="517424"/>
    <lineage>
        <taxon>Bacteria</taxon>
        <taxon>Bacillati</taxon>
        <taxon>Bacillota</taxon>
        <taxon>Bacilli</taxon>
        <taxon>Bacillales</taxon>
        <taxon>Bacillaceae</taxon>
        <taxon>Salsuginibacillus</taxon>
    </lineage>
</organism>
<dbReference type="OrthoDB" id="9782128at2"/>
<dbReference type="EMBL" id="PYAV01000010">
    <property type="protein sequence ID" value="PSL43601.1"/>
    <property type="molecule type" value="Genomic_DNA"/>
</dbReference>
<keyword evidence="1" id="KW-0378">Hydrolase</keyword>
<accession>A0A2P8HBU5</accession>
<reference evidence="3 4" key="1">
    <citation type="submission" date="2018-03" db="EMBL/GenBank/DDBJ databases">
        <title>Genomic Encyclopedia of Type Strains, Phase III (KMG-III): the genomes of soil and plant-associated and newly described type strains.</title>
        <authorList>
            <person name="Whitman W."/>
        </authorList>
    </citation>
    <scope>NUCLEOTIDE SEQUENCE [LARGE SCALE GENOMIC DNA]</scope>
    <source>
        <strain evidence="3 4">CGMCC 1.07653</strain>
    </source>
</reference>
<evidence type="ECO:0000313" key="3">
    <source>
        <dbReference type="EMBL" id="PSL43601.1"/>
    </source>
</evidence>
<feature type="binding site" evidence="2">
    <location>
        <begin position="7"/>
        <end position="14"/>
    </location>
    <ligand>
        <name>substrate</name>
    </ligand>
</feature>
<dbReference type="InterPro" id="IPR029033">
    <property type="entry name" value="His_PPase_superfam"/>
</dbReference>
<dbReference type="SUPFAM" id="SSF53254">
    <property type="entry name" value="Phosphoglycerate mutase-like"/>
    <property type="match status" value="1"/>
</dbReference>
<name>A0A2P8HBU5_9BACI</name>
<dbReference type="AlphaFoldDB" id="A0A2P8HBU5"/>
<evidence type="ECO:0000256" key="2">
    <source>
        <dbReference type="PIRSR" id="PIRSR613078-2"/>
    </source>
</evidence>
<dbReference type="GO" id="GO:0004331">
    <property type="term" value="F:fructose-2,6-bisphosphate 2-phosphatase activity"/>
    <property type="evidence" value="ECO:0007669"/>
    <property type="project" value="TreeGrafter"/>
</dbReference>
<dbReference type="CDD" id="cd07067">
    <property type="entry name" value="HP_PGM_like"/>
    <property type="match status" value="1"/>
</dbReference>
<sequence>MNLLLIRHGESEGNRTERLQGIQDFPLSEEGKKQAALLGQALKTEPLDHMYASDLSRAFETAQFVAEHQLCDPITRPDCREVALGPLEGRTREEIIREYPGVLGPNLLTSGLEGTETIEAITKRCRTLYDDLITKHEGENIAVVAHGGFIAIFLMYLMHGEDWSNHHRPFRKTNTGVTRIEFKEGKPYFHYVNKTTHLEAYSKS</sequence>
<dbReference type="PROSITE" id="PS00175">
    <property type="entry name" value="PG_MUTASE"/>
    <property type="match status" value="1"/>
</dbReference>
<evidence type="ECO:0000313" key="4">
    <source>
        <dbReference type="Proteomes" id="UP000242310"/>
    </source>
</evidence>
<dbReference type="PANTHER" id="PTHR46517:SF1">
    <property type="entry name" value="FRUCTOSE-2,6-BISPHOSPHATASE TIGAR"/>
    <property type="match status" value="1"/>
</dbReference>
<dbReference type="InterPro" id="IPR051695">
    <property type="entry name" value="Phosphoglycerate_Mutase"/>
</dbReference>
<keyword evidence="4" id="KW-1185">Reference proteome</keyword>
<protein>
    <submittedName>
        <fullName evidence="3">Putative phosphatase</fullName>
    </submittedName>
</protein>
<dbReference type="PANTHER" id="PTHR46517">
    <property type="entry name" value="FRUCTOSE-2,6-BISPHOSPHATASE TIGAR"/>
    <property type="match status" value="1"/>
</dbReference>
<proteinExistence type="predicted"/>
<dbReference type="Gene3D" id="3.40.50.1240">
    <property type="entry name" value="Phosphoglycerate mutase-like"/>
    <property type="match status" value="1"/>
</dbReference>
<dbReference type="GO" id="GO:0043456">
    <property type="term" value="P:regulation of pentose-phosphate shunt"/>
    <property type="evidence" value="ECO:0007669"/>
    <property type="project" value="TreeGrafter"/>
</dbReference>
<dbReference type="Proteomes" id="UP000242310">
    <property type="component" value="Unassembled WGS sequence"/>
</dbReference>
<dbReference type="RefSeq" id="WP_106589265.1">
    <property type="nucleotide sequence ID" value="NZ_PYAV01000010.1"/>
</dbReference>
<dbReference type="GO" id="GO:0045820">
    <property type="term" value="P:negative regulation of glycolytic process"/>
    <property type="evidence" value="ECO:0007669"/>
    <property type="project" value="TreeGrafter"/>
</dbReference>
<dbReference type="Pfam" id="PF00300">
    <property type="entry name" value="His_Phos_1"/>
    <property type="match status" value="1"/>
</dbReference>
<feature type="binding site" evidence="2">
    <location>
        <position position="57"/>
    </location>
    <ligand>
        <name>substrate</name>
    </ligand>
</feature>
<comment type="caution">
    <text evidence="3">The sequence shown here is derived from an EMBL/GenBank/DDBJ whole genome shotgun (WGS) entry which is preliminary data.</text>
</comment>
<dbReference type="InterPro" id="IPR013078">
    <property type="entry name" value="His_Pase_superF_clade-1"/>
</dbReference>